<evidence type="ECO:0000256" key="2">
    <source>
        <dbReference type="ARBA" id="ARBA00023239"/>
    </source>
</evidence>
<keyword evidence="2" id="KW-0456">Lyase</keyword>
<dbReference type="PANTHER" id="PTHR22789">
    <property type="entry name" value="FUCULOSE PHOSPHATE ALDOLASE"/>
    <property type="match status" value="1"/>
</dbReference>
<feature type="domain" description="Class II aldolase/adducin N-terminal" evidence="3">
    <location>
        <begin position="8"/>
        <end position="204"/>
    </location>
</feature>
<evidence type="ECO:0000256" key="1">
    <source>
        <dbReference type="ARBA" id="ARBA00022723"/>
    </source>
</evidence>
<organism evidence="4 5">
    <name type="scientific">Ideonella livida</name>
    <dbReference type="NCBI Taxonomy" id="2707176"/>
    <lineage>
        <taxon>Bacteria</taxon>
        <taxon>Pseudomonadati</taxon>
        <taxon>Pseudomonadota</taxon>
        <taxon>Betaproteobacteria</taxon>
        <taxon>Burkholderiales</taxon>
        <taxon>Sphaerotilaceae</taxon>
        <taxon>Ideonella</taxon>
    </lineage>
</organism>
<dbReference type="InterPro" id="IPR001303">
    <property type="entry name" value="Aldolase_II/adducin_N"/>
</dbReference>
<dbReference type="InterPro" id="IPR050197">
    <property type="entry name" value="Aldolase_class_II_sugar_metab"/>
</dbReference>
<dbReference type="GO" id="GO:0046872">
    <property type="term" value="F:metal ion binding"/>
    <property type="evidence" value="ECO:0007669"/>
    <property type="project" value="UniProtKB-KW"/>
</dbReference>
<dbReference type="GO" id="GO:0019323">
    <property type="term" value="P:pentose catabolic process"/>
    <property type="evidence" value="ECO:0007669"/>
    <property type="project" value="TreeGrafter"/>
</dbReference>
<dbReference type="Proteomes" id="UP000484255">
    <property type="component" value="Unassembled WGS sequence"/>
</dbReference>
<proteinExistence type="predicted"/>
<dbReference type="GO" id="GO:0005829">
    <property type="term" value="C:cytosol"/>
    <property type="evidence" value="ECO:0007669"/>
    <property type="project" value="TreeGrafter"/>
</dbReference>
<dbReference type="RefSeq" id="WP_163456325.1">
    <property type="nucleotide sequence ID" value="NZ_JAAGOH010000003.1"/>
</dbReference>
<comment type="caution">
    <text evidence="4">The sequence shown here is derived from an EMBL/GenBank/DDBJ whole genome shotgun (WGS) entry which is preliminary data.</text>
</comment>
<dbReference type="EMBL" id="JAAGOH010000003">
    <property type="protein sequence ID" value="NDY90437.1"/>
    <property type="molecule type" value="Genomic_DNA"/>
</dbReference>
<evidence type="ECO:0000259" key="3">
    <source>
        <dbReference type="SMART" id="SM01007"/>
    </source>
</evidence>
<dbReference type="SMART" id="SM01007">
    <property type="entry name" value="Aldolase_II"/>
    <property type="match status" value="1"/>
</dbReference>
<dbReference type="PANTHER" id="PTHR22789:SF0">
    <property type="entry name" value="3-OXO-TETRONATE 4-PHOSPHATE DECARBOXYLASE-RELATED"/>
    <property type="match status" value="1"/>
</dbReference>
<dbReference type="Pfam" id="PF00596">
    <property type="entry name" value="Aldolase_II"/>
    <property type="match status" value="1"/>
</dbReference>
<reference evidence="4 5" key="1">
    <citation type="submission" date="2020-02" db="EMBL/GenBank/DDBJ databases">
        <title>Ideonella bacterium strain TBM-1.</title>
        <authorList>
            <person name="Chen W.-M."/>
        </authorList>
    </citation>
    <scope>NUCLEOTIDE SEQUENCE [LARGE SCALE GENOMIC DNA]</scope>
    <source>
        <strain evidence="4 5">TBM-1</strain>
    </source>
</reference>
<evidence type="ECO:0000313" key="4">
    <source>
        <dbReference type="EMBL" id="NDY90437.1"/>
    </source>
</evidence>
<evidence type="ECO:0000313" key="5">
    <source>
        <dbReference type="Proteomes" id="UP000484255"/>
    </source>
</evidence>
<sequence length="237" mass="24978">MDEALAREEICRVGRSLFERGYVHATAGNLSVRLADGYLITPTDACLGTLDPARLARLDAHGQQVAGDRGSKTIVLHRRIYAATEAAGTPARCVLHTHSTHLVAASLLQCGAANGPADPEAELLPPLTPYFVMKVGRVPHIAYHRPGAPEAAEAVAAAIARHAGAGRTLRAVMLARLGPNVWHDSPAAALATLEELEETARLWLLTRPTAAAPARPAPAPLDAGALDALQQAFGARW</sequence>
<gene>
    <name evidence="4" type="ORF">G3A44_04405</name>
</gene>
<dbReference type="AlphaFoldDB" id="A0A7C9PF90"/>
<dbReference type="GO" id="GO:0016832">
    <property type="term" value="F:aldehyde-lyase activity"/>
    <property type="evidence" value="ECO:0007669"/>
    <property type="project" value="TreeGrafter"/>
</dbReference>
<name>A0A7C9PF90_9BURK</name>
<accession>A0A7C9PF90</accession>
<dbReference type="SUPFAM" id="SSF53639">
    <property type="entry name" value="AraD/HMP-PK domain-like"/>
    <property type="match status" value="1"/>
</dbReference>
<dbReference type="InterPro" id="IPR036409">
    <property type="entry name" value="Aldolase_II/adducin_N_sf"/>
</dbReference>
<dbReference type="Gene3D" id="3.40.225.10">
    <property type="entry name" value="Class II aldolase/adducin N-terminal domain"/>
    <property type="match status" value="1"/>
</dbReference>
<keyword evidence="5" id="KW-1185">Reference proteome</keyword>
<keyword evidence="1" id="KW-0479">Metal-binding</keyword>
<protein>
    <submittedName>
        <fullName evidence="4">Aldolase</fullName>
    </submittedName>
</protein>
<dbReference type="NCBIfam" id="NF006000">
    <property type="entry name" value="PRK08130.1"/>
    <property type="match status" value="1"/>
</dbReference>